<dbReference type="OrthoDB" id="1936908at2759"/>
<dbReference type="AlphaFoldDB" id="A0A7J0DAF3"/>
<protein>
    <submittedName>
        <fullName evidence="2">Uncharacterized protein</fullName>
    </submittedName>
</protein>
<organism evidence="2 3">
    <name type="scientific">Actinidia rufa</name>
    <dbReference type="NCBI Taxonomy" id="165716"/>
    <lineage>
        <taxon>Eukaryota</taxon>
        <taxon>Viridiplantae</taxon>
        <taxon>Streptophyta</taxon>
        <taxon>Embryophyta</taxon>
        <taxon>Tracheophyta</taxon>
        <taxon>Spermatophyta</taxon>
        <taxon>Magnoliopsida</taxon>
        <taxon>eudicotyledons</taxon>
        <taxon>Gunneridae</taxon>
        <taxon>Pentapetalae</taxon>
        <taxon>asterids</taxon>
        <taxon>Ericales</taxon>
        <taxon>Actinidiaceae</taxon>
        <taxon>Actinidia</taxon>
    </lineage>
</organism>
<comment type="caution">
    <text evidence="2">The sequence shown here is derived from an EMBL/GenBank/DDBJ whole genome shotgun (WGS) entry which is preliminary data.</text>
</comment>
<reference evidence="3" key="1">
    <citation type="submission" date="2019-07" db="EMBL/GenBank/DDBJ databases">
        <title>De Novo Assembly of kiwifruit Actinidia rufa.</title>
        <authorList>
            <person name="Sugita-Konishi S."/>
            <person name="Sato K."/>
            <person name="Mori E."/>
            <person name="Abe Y."/>
            <person name="Kisaki G."/>
            <person name="Hamano K."/>
            <person name="Suezawa K."/>
            <person name="Otani M."/>
            <person name="Fukuda T."/>
            <person name="Manabe T."/>
            <person name="Gomi K."/>
            <person name="Tabuchi M."/>
            <person name="Akimitsu K."/>
            <person name="Kataoka I."/>
        </authorList>
    </citation>
    <scope>NUCLEOTIDE SEQUENCE [LARGE SCALE GENOMIC DNA]</scope>
    <source>
        <strain evidence="3">cv. Fuchu</strain>
    </source>
</reference>
<evidence type="ECO:0000313" key="2">
    <source>
        <dbReference type="EMBL" id="GFS30929.1"/>
    </source>
</evidence>
<evidence type="ECO:0000313" key="3">
    <source>
        <dbReference type="Proteomes" id="UP000585474"/>
    </source>
</evidence>
<feature type="compositionally biased region" description="Polar residues" evidence="1">
    <location>
        <begin position="132"/>
        <end position="146"/>
    </location>
</feature>
<evidence type="ECO:0000256" key="1">
    <source>
        <dbReference type="SAM" id="MobiDB-lite"/>
    </source>
</evidence>
<keyword evidence="3" id="KW-1185">Reference proteome</keyword>
<dbReference type="EMBL" id="BJWL01000133">
    <property type="protein sequence ID" value="GFS30929.1"/>
    <property type="molecule type" value="Genomic_DNA"/>
</dbReference>
<proteinExistence type="predicted"/>
<gene>
    <name evidence="2" type="ORF">Acr_00g0014840</name>
</gene>
<accession>A0A7J0DAF3</accession>
<name>A0A7J0DAF3_9ERIC</name>
<sequence length="296" mass="32222">MPTRNARGRAKSLTGARGVCGTHWARRNLNEGDDHQESVMRGRASAPVGNVGNVGGAPPAVFGGVEFMQGVFTAIEQVGEPDPLMAKDWLEQVTRALDTILVTDEELRVLFASYQFAAVAIEETLNETRKITNPKSQCEGTSNQSEGHFFKKPKSSTTQQQYPVKSSPNMSVVSSDQTSQKGPTYFGYHQYGRVIDCPLKGQLSWTYHASVQAEGEQSGSYRIAITYLVSSGIEGHSNIYLSTDFILVQTTGYSSAGSENAGTCLCYDISSGTVGDNWTTRVVVGYLCCARYFTYV</sequence>
<dbReference type="Proteomes" id="UP000585474">
    <property type="component" value="Unassembled WGS sequence"/>
</dbReference>
<feature type="region of interest" description="Disordered" evidence="1">
    <location>
        <begin position="132"/>
        <end position="180"/>
    </location>
</feature>
<feature type="compositionally biased region" description="Polar residues" evidence="1">
    <location>
        <begin position="155"/>
        <end position="180"/>
    </location>
</feature>